<organism evidence="1 2">
    <name type="scientific">Halomonas rhizosphaerae</name>
    <dbReference type="NCBI Taxonomy" id="3043296"/>
    <lineage>
        <taxon>Bacteria</taxon>
        <taxon>Pseudomonadati</taxon>
        <taxon>Pseudomonadota</taxon>
        <taxon>Gammaproteobacteria</taxon>
        <taxon>Oceanospirillales</taxon>
        <taxon>Halomonadaceae</taxon>
        <taxon>Halomonas</taxon>
    </lineage>
</organism>
<name>A0ABT6V4M4_9GAMM</name>
<comment type="caution">
    <text evidence="1">The sequence shown here is derived from an EMBL/GenBank/DDBJ whole genome shotgun (WGS) entry which is preliminary data.</text>
</comment>
<dbReference type="EMBL" id="JASCQP010000046">
    <property type="protein sequence ID" value="MDI5893204.1"/>
    <property type="molecule type" value="Genomic_DNA"/>
</dbReference>
<accession>A0ABT6V4M4</accession>
<evidence type="ECO:0000313" key="1">
    <source>
        <dbReference type="EMBL" id="MDI5893204.1"/>
    </source>
</evidence>
<evidence type="ECO:0000313" key="2">
    <source>
        <dbReference type="Proteomes" id="UP001225957"/>
    </source>
</evidence>
<reference evidence="1 2" key="1">
    <citation type="submission" date="2023-04" db="EMBL/GenBank/DDBJ databases">
        <title>Halomonas strains isolated from rhizosphere soil.</title>
        <authorList>
            <person name="Xu L."/>
            <person name="Sun J.-Q."/>
        </authorList>
    </citation>
    <scope>NUCLEOTIDE SEQUENCE [LARGE SCALE GENOMIC DNA]</scope>
    <source>
        <strain evidence="1 2">LR5S20</strain>
    </source>
</reference>
<dbReference type="RefSeq" id="WP_282737086.1">
    <property type="nucleotide sequence ID" value="NZ_JASCQP010000046.1"/>
</dbReference>
<gene>
    <name evidence="1" type="ORF">QLQ83_19195</name>
</gene>
<sequence>MAAVHLDHLPHFQGRDIVVIPHDSAERYLSSALSEGRFGEQESVQ</sequence>
<keyword evidence="2" id="KW-1185">Reference proteome</keyword>
<protein>
    <submittedName>
        <fullName evidence="1">Uncharacterized protein</fullName>
    </submittedName>
</protein>
<dbReference type="Proteomes" id="UP001225957">
    <property type="component" value="Unassembled WGS sequence"/>
</dbReference>
<proteinExistence type="predicted"/>